<comment type="caution">
    <text evidence="2">The sequence shown here is derived from an EMBL/GenBank/DDBJ whole genome shotgun (WGS) entry which is preliminary data.</text>
</comment>
<dbReference type="Proteomes" id="UP000245647">
    <property type="component" value="Unassembled WGS sequence"/>
</dbReference>
<dbReference type="Pfam" id="PF18294">
    <property type="entry name" value="Pept_S41_N"/>
    <property type="match status" value="1"/>
</dbReference>
<dbReference type="PANTHER" id="PTHR32060:SF30">
    <property type="entry name" value="CARBOXY-TERMINAL PROCESSING PROTEASE CTPA"/>
    <property type="match status" value="1"/>
</dbReference>
<dbReference type="InterPro" id="IPR001478">
    <property type="entry name" value="PDZ"/>
</dbReference>
<dbReference type="AlphaFoldDB" id="A0A2U2PEN6"/>
<dbReference type="PANTHER" id="PTHR32060">
    <property type="entry name" value="TAIL-SPECIFIC PROTEASE"/>
    <property type="match status" value="1"/>
</dbReference>
<dbReference type="EMBL" id="QEAS01000012">
    <property type="protein sequence ID" value="PWG79846.1"/>
    <property type="molecule type" value="Genomic_DNA"/>
</dbReference>
<dbReference type="SUPFAM" id="SSF52096">
    <property type="entry name" value="ClpP/crotonase"/>
    <property type="match status" value="1"/>
</dbReference>
<dbReference type="SUPFAM" id="SSF50156">
    <property type="entry name" value="PDZ domain-like"/>
    <property type="match status" value="1"/>
</dbReference>
<reference evidence="2 3" key="1">
    <citation type="submission" date="2018-04" db="EMBL/GenBank/DDBJ databases">
        <title>Pedobacter chongqingensis sp. nov., isolated from a rottenly hemp rope.</title>
        <authorList>
            <person name="Cai Y."/>
        </authorList>
    </citation>
    <scope>NUCLEOTIDE SEQUENCE [LARGE SCALE GENOMIC DNA]</scope>
    <source>
        <strain evidence="2 3">FJ4-8</strain>
    </source>
</reference>
<dbReference type="Gene3D" id="3.90.226.10">
    <property type="entry name" value="2-enoyl-CoA Hydratase, Chain A, domain 1"/>
    <property type="match status" value="1"/>
</dbReference>
<dbReference type="InterPro" id="IPR041613">
    <property type="entry name" value="Pept_S41_N"/>
</dbReference>
<accession>A0A2U2PEN6</accession>
<dbReference type="SMART" id="SM00245">
    <property type="entry name" value="TSPc"/>
    <property type="match status" value="1"/>
</dbReference>
<protein>
    <recommendedName>
        <fullName evidence="1">PDZ domain-containing protein</fullName>
    </recommendedName>
</protein>
<dbReference type="PROSITE" id="PS50106">
    <property type="entry name" value="PDZ"/>
    <property type="match status" value="1"/>
</dbReference>
<dbReference type="GO" id="GO:0008236">
    <property type="term" value="F:serine-type peptidase activity"/>
    <property type="evidence" value="ECO:0007669"/>
    <property type="project" value="InterPro"/>
</dbReference>
<evidence type="ECO:0000313" key="3">
    <source>
        <dbReference type="Proteomes" id="UP000245647"/>
    </source>
</evidence>
<dbReference type="GO" id="GO:0030288">
    <property type="term" value="C:outer membrane-bounded periplasmic space"/>
    <property type="evidence" value="ECO:0007669"/>
    <property type="project" value="TreeGrafter"/>
</dbReference>
<feature type="domain" description="PDZ" evidence="1">
    <location>
        <begin position="116"/>
        <end position="171"/>
    </location>
</feature>
<dbReference type="InterPro" id="IPR029045">
    <property type="entry name" value="ClpP/crotonase-like_dom_sf"/>
</dbReference>
<evidence type="ECO:0000259" key="1">
    <source>
        <dbReference type="PROSITE" id="PS50106"/>
    </source>
</evidence>
<dbReference type="InterPro" id="IPR005151">
    <property type="entry name" value="Tail-specific_protease"/>
</dbReference>
<sequence>MKIIPYLPAVFFLFACWLLWGGCKEEKQEPLLLSGNNRWILDSMKVYYYWNDRIPQRPEDEDNSTVFFKSLLYSEDRFSFIINPGDNRTEYSSFAWYGFEYALLEKMNRHGELVGVITLVVPGGAADRMGLKRGDFFTAVNGAVISTSNAEDINRMMRLGSGLQLSMSVLAGDVLQPGTQVSLNYIRFSEQPVYITTIFNAGGRKVGYIFYNQFNGNYDMEILSVLASMRQEKMDDLILDLRYNPGGDVSTAAKLAGALSNATADQPFVIYQANRNGGRRVSSFQQTMHENTYQPQSFNDLLEYRLNLNRVFVLTTSSTASAAELLINNLRPYIQVIQIGGKTIGKDMASFAIADLRNPKQTDIVLHPLVFRLYNAASQGDYSQGLSPDYVTDEFSVLPLLPFGDSRDPLIKKALEVAGGLASITANPGNPGIALKPVSSSAYSKGVGRAPLPMETKKFSYRTP</sequence>
<dbReference type="Pfam" id="PF17820">
    <property type="entry name" value="PDZ_6"/>
    <property type="match status" value="1"/>
</dbReference>
<dbReference type="PROSITE" id="PS51257">
    <property type="entry name" value="PROKAR_LIPOPROTEIN"/>
    <property type="match status" value="1"/>
</dbReference>
<dbReference type="GO" id="GO:0007165">
    <property type="term" value="P:signal transduction"/>
    <property type="evidence" value="ECO:0007669"/>
    <property type="project" value="TreeGrafter"/>
</dbReference>
<organism evidence="2 3">
    <name type="scientific">Pararcticibacter amylolyticus</name>
    <dbReference type="NCBI Taxonomy" id="2173175"/>
    <lineage>
        <taxon>Bacteria</taxon>
        <taxon>Pseudomonadati</taxon>
        <taxon>Bacteroidota</taxon>
        <taxon>Sphingobacteriia</taxon>
        <taxon>Sphingobacteriales</taxon>
        <taxon>Sphingobacteriaceae</taxon>
        <taxon>Pararcticibacter</taxon>
    </lineage>
</organism>
<dbReference type="Gene3D" id="3.30.750.170">
    <property type="match status" value="1"/>
</dbReference>
<dbReference type="InterPro" id="IPR041489">
    <property type="entry name" value="PDZ_6"/>
</dbReference>
<dbReference type="GO" id="GO:0004175">
    <property type="term" value="F:endopeptidase activity"/>
    <property type="evidence" value="ECO:0007669"/>
    <property type="project" value="TreeGrafter"/>
</dbReference>
<dbReference type="InterPro" id="IPR036034">
    <property type="entry name" value="PDZ_sf"/>
</dbReference>
<dbReference type="CDD" id="cd07561">
    <property type="entry name" value="Peptidase_S41_CPP_like"/>
    <property type="match status" value="1"/>
</dbReference>
<evidence type="ECO:0000313" key="2">
    <source>
        <dbReference type="EMBL" id="PWG79846.1"/>
    </source>
</evidence>
<name>A0A2U2PEN6_9SPHI</name>
<gene>
    <name evidence="2" type="ORF">DDR33_15705</name>
</gene>
<proteinExistence type="predicted"/>
<dbReference type="SMART" id="SM00228">
    <property type="entry name" value="PDZ"/>
    <property type="match status" value="1"/>
</dbReference>
<dbReference type="GO" id="GO:0006508">
    <property type="term" value="P:proteolysis"/>
    <property type="evidence" value="ECO:0007669"/>
    <property type="project" value="InterPro"/>
</dbReference>
<dbReference type="RefSeq" id="WP_109416743.1">
    <property type="nucleotide sequence ID" value="NZ_QEAS01000012.1"/>
</dbReference>
<keyword evidence="3" id="KW-1185">Reference proteome</keyword>
<dbReference type="Pfam" id="PF03572">
    <property type="entry name" value="Peptidase_S41"/>
    <property type="match status" value="1"/>
</dbReference>
<dbReference type="Gene3D" id="2.30.42.10">
    <property type="match status" value="1"/>
</dbReference>